<feature type="region of interest" description="Disordered" evidence="4">
    <location>
        <begin position="48"/>
        <end position="70"/>
    </location>
</feature>
<feature type="non-terminal residue" evidence="7">
    <location>
        <position position="367"/>
    </location>
</feature>
<proteinExistence type="predicted"/>
<dbReference type="AlphaFoldDB" id="A0A2G9QCL4"/>
<dbReference type="SUPFAM" id="SSF57667">
    <property type="entry name" value="beta-beta-alpha zinc fingers"/>
    <property type="match status" value="1"/>
</dbReference>
<dbReference type="InterPro" id="IPR036236">
    <property type="entry name" value="Znf_C2H2_sf"/>
</dbReference>
<feature type="region of interest" description="Disordered" evidence="4">
    <location>
        <begin position="330"/>
        <end position="367"/>
    </location>
</feature>
<evidence type="ECO:0000256" key="3">
    <source>
        <dbReference type="ARBA" id="ARBA00022833"/>
    </source>
</evidence>
<dbReference type="Pfam" id="PF02892">
    <property type="entry name" value="zf-BED"/>
    <property type="match status" value="1"/>
</dbReference>
<name>A0A2G9QCL4_AQUCT</name>
<evidence type="ECO:0000259" key="6">
    <source>
        <dbReference type="Pfam" id="PF02892"/>
    </source>
</evidence>
<feature type="region of interest" description="Disordered" evidence="4">
    <location>
        <begin position="168"/>
        <end position="199"/>
    </location>
</feature>
<feature type="compositionally biased region" description="Acidic residues" evidence="4">
    <location>
        <begin position="212"/>
        <end position="222"/>
    </location>
</feature>
<dbReference type="Proteomes" id="UP000228934">
    <property type="component" value="Unassembled WGS sequence"/>
</dbReference>
<dbReference type="GO" id="GO:0008270">
    <property type="term" value="F:zinc ion binding"/>
    <property type="evidence" value="ECO:0007669"/>
    <property type="project" value="UniProtKB-KW"/>
</dbReference>
<feature type="signal peptide" evidence="5">
    <location>
        <begin position="1"/>
        <end position="33"/>
    </location>
</feature>
<accession>A0A2G9QCL4</accession>
<keyword evidence="1" id="KW-0479">Metal-binding</keyword>
<feature type="domain" description="BED-type" evidence="6">
    <location>
        <begin position="277"/>
        <end position="324"/>
    </location>
</feature>
<evidence type="ECO:0000256" key="5">
    <source>
        <dbReference type="SAM" id="SignalP"/>
    </source>
</evidence>
<evidence type="ECO:0000256" key="4">
    <source>
        <dbReference type="SAM" id="MobiDB-lite"/>
    </source>
</evidence>
<feature type="region of interest" description="Disordered" evidence="4">
    <location>
        <begin position="212"/>
        <end position="264"/>
    </location>
</feature>
<gene>
    <name evidence="7" type="ORF">AB205_0133330</name>
</gene>
<dbReference type="InterPro" id="IPR003656">
    <property type="entry name" value="Znf_BED"/>
</dbReference>
<feature type="compositionally biased region" description="Polar residues" evidence="4">
    <location>
        <begin position="343"/>
        <end position="367"/>
    </location>
</feature>
<sequence length="367" mass="39838">CCYTSGGVHSTPYSAAVVQLLLLFSWCTQYTIQCSVVLQNKIHIMYGRPPRRGRRSQATKRGQAGSVSTVNSGRGARLSFFSAASRVIEPEHAEQLVEWITKPSSSSSSSVTQAQSSLPSNAAAKAAYSTGSLSTVTPTIAPPSCTEESPELFDHSVGYMLMEDAQRLEGSDVGSQVEEGSNVSLERGGAQEGQKTGSHVPPVAAYCQVCSSDEEGGDDEVTDSTWVPDRRKEEEAQLQRGRMSSRGQLRGNHPTASHRRAPQVQGAADSPLILKSSLLWAFFDTCAADRTFAVCNLCLKWIKCGQNSSRLGTTCLTRHMTTSHAVRWQQHLKDPHQRKRWTSPCSSSGISNPTIPTVLSKTCTERN</sequence>
<keyword evidence="5" id="KW-0732">Signal</keyword>
<reference evidence="8" key="1">
    <citation type="journal article" date="2017" name="Nat. Commun.">
        <title>The North American bullfrog draft genome provides insight into hormonal regulation of long noncoding RNA.</title>
        <authorList>
            <person name="Hammond S.A."/>
            <person name="Warren R.L."/>
            <person name="Vandervalk B.P."/>
            <person name="Kucuk E."/>
            <person name="Khan H."/>
            <person name="Gibb E.A."/>
            <person name="Pandoh P."/>
            <person name="Kirk H."/>
            <person name="Zhao Y."/>
            <person name="Jones M."/>
            <person name="Mungall A.J."/>
            <person name="Coope R."/>
            <person name="Pleasance S."/>
            <person name="Moore R.A."/>
            <person name="Holt R.A."/>
            <person name="Round J.M."/>
            <person name="Ohora S."/>
            <person name="Walle B.V."/>
            <person name="Veldhoen N."/>
            <person name="Helbing C.C."/>
            <person name="Birol I."/>
        </authorList>
    </citation>
    <scope>NUCLEOTIDE SEQUENCE [LARGE SCALE GENOMIC DNA]</scope>
</reference>
<organism evidence="7 8">
    <name type="scientific">Aquarana catesbeiana</name>
    <name type="common">American bullfrog</name>
    <name type="synonym">Rana catesbeiana</name>
    <dbReference type="NCBI Taxonomy" id="8400"/>
    <lineage>
        <taxon>Eukaryota</taxon>
        <taxon>Metazoa</taxon>
        <taxon>Chordata</taxon>
        <taxon>Craniata</taxon>
        <taxon>Vertebrata</taxon>
        <taxon>Euteleostomi</taxon>
        <taxon>Amphibia</taxon>
        <taxon>Batrachia</taxon>
        <taxon>Anura</taxon>
        <taxon>Neobatrachia</taxon>
        <taxon>Ranoidea</taxon>
        <taxon>Ranidae</taxon>
        <taxon>Aquarana</taxon>
    </lineage>
</organism>
<feature type="non-terminal residue" evidence="7">
    <location>
        <position position="1"/>
    </location>
</feature>
<evidence type="ECO:0000256" key="2">
    <source>
        <dbReference type="ARBA" id="ARBA00022771"/>
    </source>
</evidence>
<evidence type="ECO:0000313" key="8">
    <source>
        <dbReference type="Proteomes" id="UP000228934"/>
    </source>
</evidence>
<feature type="compositionally biased region" description="Basic residues" evidence="4">
    <location>
        <begin position="49"/>
        <end position="58"/>
    </location>
</feature>
<feature type="compositionally biased region" description="Basic and acidic residues" evidence="4">
    <location>
        <begin position="228"/>
        <end position="237"/>
    </location>
</feature>
<protein>
    <recommendedName>
        <fullName evidence="6">BED-type domain-containing protein</fullName>
    </recommendedName>
</protein>
<dbReference type="EMBL" id="KZ059866">
    <property type="protein sequence ID" value="PIO13245.1"/>
    <property type="molecule type" value="Genomic_DNA"/>
</dbReference>
<dbReference type="GO" id="GO:0003677">
    <property type="term" value="F:DNA binding"/>
    <property type="evidence" value="ECO:0007669"/>
    <property type="project" value="InterPro"/>
</dbReference>
<evidence type="ECO:0000313" key="7">
    <source>
        <dbReference type="EMBL" id="PIO13245.1"/>
    </source>
</evidence>
<keyword evidence="2" id="KW-0863">Zinc-finger</keyword>
<evidence type="ECO:0000256" key="1">
    <source>
        <dbReference type="ARBA" id="ARBA00022723"/>
    </source>
</evidence>
<keyword evidence="3" id="KW-0862">Zinc</keyword>
<keyword evidence="8" id="KW-1185">Reference proteome</keyword>
<feature type="chain" id="PRO_5013890244" description="BED-type domain-containing protein" evidence="5">
    <location>
        <begin position="34"/>
        <end position="367"/>
    </location>
</feature>
<dbReference type="SMART" id="SM00614">
    <property type="entry name" value="ZnF_BED"/>
    <property type="match status" value="1"/>
</dbReference>